<feature type="region of interest" description="Disordered" evidence="1">
    <location>
        <begin position="65"/>
        <end position="121"/>
    </location>
</feature>
<feature type="compositionally biased region" description="Basic and acidic residues" evidence="1">
    <location>
        <begin position="147"/>
        <end position="170"/>
    </location>
</feature>
<feature type="region of interest" description="Disordered" evidence="1">
    <location>
        <begin position="927"/>
        <end position="953"/>
    </location>
</feature>
<organism evidence="3 4">
    <name type="scientific">Phytophthora nicotianae P10297</name>
    <dbReference type="NCBI Taxonomy" id="1317064"/>
    <lineage>
        <taxon>Eukaryota</taxon>
        <taxon>Sar</taxon>
        <taxon>Stramenopiles</taxon>
        <taxon>Oomycota</taxon>
        <taxon>Peronosporomycetes</taxon>
        <taxon>Peronosporales</taxon>
        <taxon>Peronosporaceae</taxon>
        <taxon>Phytophthora</taxon>
    </lineage>
</organism>
<feature type="region of interest" description="Disordered" evidence="1">
    <location>
        <begin position="237"/>
        <end position="313"/>
    </location>
</feature>
<feature type="compositionally biased region" description="Basic and acidic residues" evidence="1">
    <location>
        <begin position="104"/>
        <end position="118"/>
    </location>
</feature>
<dbReference type="Pfam" id="PF13843">
    <property type="entry name" value="DDE_Tnp_1_7"/>
    <property type="match status" value="1"/>
</dbReference>
<evidence type="ECO:0000259" key="2">
    <source>
        <dbReference type="Pfam" id="PF13843"/>
    </source>
</evidence>
<name>W2YV70_PHYNI</name>
<feature type="region of interest" description="Disordered" evidence="1">
    <location>
        <begin position="145"/>
        <end position="175"/>
    </location>
</feature>
<reference evidence="3 4" key="1">
    <citation type="submission" date="2013-11" db="EMBL/GenBank/DDBJ databases">
        <title>The Genome Sequence of Phytophthora parasitica P10297.</title>
        <authorList>
            <consortium name="The Broad Institute Genomics Platform"/>
            <person name="Russ C."/>
            <person name="Tyler B."/>
            <person name="Panabieres F."/>
            <person name="Shan W."/>
            <person name="Tripathy S."/>
            <person name="Grunwald N."/>
            <person name="Machado M."/>
            <person name="Johnson C.S."/>
            <person name="Walker B."/>
            <person name="Young S.K."/>
            <person name="Zeng Q."/>
            <person name="Gargeya S."/>
            <person name="Fitzgerald M."/>
            <person name="Haas B."/>
            <person name="Abouelleil A."/>
            <person name="Allen A.W."/>
            <person name="Alvarado L."/>
            <person name="Arachchi H.M."/>
            <person name="Berlin A.M."/>
            <person name="Chapman S.B."/>
            <person name="Gainer-Dewar J."/>
            <person name="Goldberg J."/>
            <person name="Griggs A."/>
            <person name="Gujja S."/>
            <person name="Hansen M."/>
            <person name="Howarth C."/>
            <person name="Imamovic A."/>
            <person name="Ireland A."/>
            <person name="Larimer J."/>
            <person name="McCowan C."/>
            <person name="Murphy C."/>
            <person name="Pearson M."/>
            <person name="Poon T.W."/>
            <person name="Priest M."/>
            <person name="Roberts A."/>
            <person name="Saif S."/>
            <person name="Shea T."/>
            <person name="Sisk P."/>
            <person name="Sykes S."/>
            <person name="Wortman J."/>
            <person name="Nusbaum C."/>
            <person name="Birren B."/>
        </authorList>
    </citation>
    <scope>NUCLEOTIDE SEQUENCE [LARGE SCALE GENOMIC DNA]</scope>
    <source>
        <strain evidence="3 4">P10297</strain>
    </source>
</reference>
<dbReference type="AlphaFoldDB" id="W2YV70"/>
<feature type="compositionally biased region" description="Basic residues" evidence="1">
    <location>
        <begin position="927"/>
        <end position="937"/>
    </location>
</feature>
<protein>
    <recommendedName>
        <fullName evidence="2">PiggyBac transposable element-derived protein domain-containing protein</fullName>
    </recommendedName>
</protein>
<evidence type="ECO:0000313" key="3">
    <source>
        <dbReference type="EMBL" id="ETP39052.1"/>
    </source>
</evidence>
<accession>W2YV70</accession>
<dbReference type="Proteomes" id="UP000018948">
    <property type="component" value="Unassembled WGS sequence"/>
</dbReference>
<feature type="compositionally biased region" description="Acidic residues" evidence="1">
    <location>
        <begin position="290"/>
        <end position="299"/>
    </location>
</feature>
<dbReference type="PANTHER" id="PTHR46599:SF3">
    <property type="entry name" value="PIGGYBAC TRANSPOSABLE ELEMENT-DERIVED PROTEIN 4"/>
    <property type="match status" value="1"/>
</dbReference>
<comment type="caution">
    <text evidence="3">The sequence shown here is derived from an EMBL/GenBank/DDBJ whole genome shotgun (WGS) entry which is preliminary data.</text>
</comment>
<sequence length="953" mass="107320">MVRIRNSSRTKEAAEVRSVDFRHLWRQLKAVGWKSKKPTMLSTNWRYFAPRADGSNLEEGTNWFTGMVHEDSDGGGSVEEQHGGSSEHLVGDGASCTADGEGDGPLRRGDASKRRGDDGVLSARAMETCELEEGGMAVHQDYAATARPERAEHPGGDPLEEQRDSGREEAVSASQIDCSVTLSAPTLDSIFDRCDPVDDLSQNAVGRAFDLTPALPMLDESDHNVVIGAFQRLLSEAESDTRIEEEGKCEEDEPPHAAASVPESGVDNVNIMKDGEDAAANENLDSSGSDGEDDLDDEVVVPREYPGDPDLSDDEVELVDEAFLEWLGGSLDMNNIDKDALRETKWGAPSAAFETDPASYPLLSRDMDAPIPELREMADSPLALFLYFLPKTLWVQITDETNRYRRQHIEARASRMRANQVRLHRSSTPETLAQLRRRLRAEKSYEPSEILHAIGLLVAHALCPHKRRFSRHWSMTDDGAMSAGIFGRFMARNRCTSILRDLHFVNNEASRACDRLWKLRPVVDVLTERFRSGWSLPAVFSFDEGVLPATSRRNTTRMFMPDKPHRYGTKMVMVCDSKTAYCHRFEVYLGARENDERTQVDNKTGAAAVVRNMRILLEENTSGFHLIVIDRFYSSVALALQLLTMSLYVLGTIVTNRIGYDKQVIEKSRSRPRRIARGSFKFTRCVAVPTMVACSWWDRKPVHYLATGVSMAEDNLNRNVRQVGPTVVTCPKLVSDYQRYMGGVRVHDQLRLQSYSIQTSFRFRKYYKSLFMGFVDMGLNQRGGANAERGLDEYAPQAVAADEARRFHHPNERHPLPAGQSRPKRRRQTSHAHKQFDDWVTVSGVQKRRQRSCKVCVLLRGDRKKSYQTRFFCEDCSHGEAKCFLCPKARLEYNGVAKTCFQIWHEDFGGGDAIPEALGKRVVLRRPGKAGRRKRTRRELLQDGDAADNEEGD</sequence>
<feature type="region of interest" description="Disordered" evidence="1">
    <location>
        <begin position="807"/>
        <end position="833"/>
    </location>
</feature>
<feature type="compositionally biased region" description="Basic residues" evidence="1">
    <location>
        <begin position="822"/>
        <end position="833"/>
    </location>
</feature>
<feature type="domain" description="PiggyBac transposable element-derived protein" evidence="2">
    <location>
        <begin position="380"/>
        <end position="777"/>
    </location>
</feature>
<evidence type="ECO:0000256" key="1">
    <source>
        <dbReference type="SAM" id="MobiDB-lite"/>
    </source>
</evidence>
<dbReference type="EMBL" id="ANIY01002825">
    <property type="protein sequence ID" value="ETP39052.1"/>
    <property type="molecule type" value="Genomic_DNA"/>
</dbReference>
<dbReference type="InterPro" id="IPR029526">
    <property type="entry name" value="PGBD"/>
</dbReference>
<dbReference type="PANTHER" id="PTHR46599">
    <property type="entry name" value="PIGGYBAC TRANSPOSABLE ELEMENT-DERIVED PROTEIN 4"/>
    <property type="match status" value="1"/>
</dbReference>
<proteinExistence type="predicted"/>
<evidence type="ECO:0000313" key="4">
    <source>
        <dbReference type="Proteomes" id="UP000018948"/>
    </source>
</evidence>
<gene>
    <name evidence="3" type="ORF">F442_13445</name>
</gene>